<evidence type="ECO:0000256" key="4">
    <source>
        <dbReference type="ARBA" id="ARBA00022679"/>
    </source>
</evidence>
<evidence type="ECO:0000256" key="3">
    <source>
        <dbReference type="ARBA" id="ARBA00022676"/>
    </source>
</evidence>
<evidence type="ECO:0000313" key="10">
    <source>
        <dbReference type="EMBL" id="OGK30448.1"/>
    </source>
</evidence>
<gene>
    <name evidence="10" type="ORF">A3F29_00385</name>
</gene>
<evidence type="ECO:0000256" key="7">
    <source>
        <dbReference type="ARBA" id="ARBA00023136"/>
    </source>
</evidence>
<evidence type="ECO:0000313" key="11">
    <source>
        <dbReference type="Proteomes" id="UP000177199"/>
    </source>
</evidence>
<evidence type="ECO:0000256" key="5">
    <source>
        <dbReference type="ARBA" id="ARBA00022692"/>
    </source>
</evidence>
<evidence type="ECO:0000256" key="1">
    <source>
        <dbReference type="ARBA" id="ARBA00004651"/>
    </source>
</evidence>
<dbReference type="PANTHER" id="PTHR33908:SF11">
    <property type="entry name" value="MEMBRANE PROTEIN"/>
    <property type="match status" value="1"/>
</dbReference>
<dbReference type="Pfam" id="PF13231">
    <property type="entry name" value="PMT_2"/>
    <property type="match status" value="1"/>
</dbReference>
<keyword evidence="6 8" id="KW-1133">Transmembrane helix</keyword>
<dbReference type="GO" id="GO:0009103">
    <property type="term" value="P:lipopolysaccharide biosynthetic process"/>
    <property type="evidence" value="ECO:0007669"/>
    <property type="project" value="UniProtKB-ARBA"/>
</dbReference>
<feature type="transmembrane region" description="Helical" evidence="8">
    <location>
        <begin position="398"/>
        <end position="416"/>
    </location>
</feature>
<feature type="transmembrane region" description="Helical" evidence="8">
    <location>
        <begin position="168"/>
        <end position="184"/>
    </location>
</feature>
<feature type="transmembrane region" description="Helical" evidence="8">
    <location>
        <begin position="340"/>
        <end position="358"/>
    </location>
</feature>
<evidence type="ECO:0000256" key="6">
    <source>
        <dbReference type="ARBA" id="ARBA00022989"/>
    </source>
</evidence>
<keyword evidence="4" id="KW-0808">Transferase</keyword>
<reference evidence="10 11" key="1">
    <citation type="journal article" date="2016" name="Nat. Commun.">
        <title>Thousands of microbial genomes shed light on interconnected biogeochemical processes in an aquifer system.</title>
        <authorList>
            <person name="Anantharaman K."/>
            <person name="Brown C.T."/>
            <person name="Hug L.A."/>
            <person name="Sharon I."/>
            <person name="Castelle C.J."/>
            <person name="Probst A.J."/>
            <person name="Thomas B.C."/>
            <person name="Singh A."/>
            <person name="Wilkins M.J."/>
            <person name="Karaoz U."/>
            <person name="Brodie E.L."/>
            <person name="Williams K.H."/>
            <person name="Hubbard S.S."/>
            <person name="Banfield J.F."/>
        </authorList>
    </citation>
    <scope>NUCLEOTIDE SEQUENCE [LARGE SCALE GENOMIC DNA]</scope>
</reference>
<accession>A0A1F7HGT6</accession>
<dbReference type="AlphaFoldDB" id="A0A1F7HGT6"/>
<feature type="transmembrane region" description="Helical" evidence="8">
    <location>
        <begin position="315"/>
        <end position="333"/>
    </location>
</feature>
<sequence>MKKYIFFLSIICLIALFLRFYLLGEVPVSLHRDEATLGYNAYSILKTGRDIEGNFLPLHIDSFLFSPAGYSYFSIPFIFLFDLNEFSVRFASAFFGVLTIPIVFLITRNLFNNSKNKNLIAFFSAVLIAISPWHVNLSRTAIENTIVTFFICLGIYLYVLFIKSKNKIYLILSFVFLALTLFVYQAPRAFLPIFIPFMLFSLNQYKNIYKNKIIIGFLFILLIILPLFFILGSGDLSLRITTLSIFNQKEAQLVTHDQRLKDFISGIPPLVSVVFHNKITSLSLIFLDNYFKHFSFDFLFLDGGFPERYKIPNMGLLYLFELPLLFIALLELSKKYRRELLFLAGWILISVVGSALTFDDVPNMQRTLMGMPAFSILSGYGAVSLFAALKKYKPWGKAVLGIFLILVFYNSFYYFVQYYSQGKLYRPWYRQDGYRKLVPQVNNLMPSFEKAVITNRESYPTIFFLFYSKYDPARFQEETYKTDIRYSDHINFARFEFSEEECPLKTDIKTKKIAGEKNTLYVNSALCKEDLKEAKLIKTIKRVDDTEVFKILKLE</sequence>
<evidence type="ECO:0000259" key="9">
    <source>
        <dbReference type="Pfam" id="PF13231"/>
    </source>
</evidence>
<feature type="transmembrane region" description="Helical" evidence="8">
    <location>
        <begin position="141"/>
        <end position="161"/>
    </location>
</feature>
<feature type="domain" description="Glycosyltransferase RgtA/B/C/D-like" evidence="9">
    <location>
        <begin position="71"/>
        <end position="227"/>
    </location>
</feature>
<keyword evidence="5 8" id="KW-0812">Transmembrane</keyword>
<name>A0A1F7HGT6_9BACT</name>
<feature type="transmembrane region" description="Helical" evidence="8">
    <location>
        <begin position="370"/>
        <end position="389"/>
    </location>
</feature>
<keyword evidence="7 8" id="KW-0472">Membrane</keyword>
<feature type="transmembrane region" description="Helical" evidence="8">
    <location>
        <begin position="118"/>
        <end position="135"/>
    </location>
</feature>
<dbReference type="InterPro" id="IPR050297">
    <property type="entry name" value="LipidA_mod_glycosyltrf_83"/>
</dbReference>
<organism evidence="10 11">
    <name type="scientific">Candidatus Roizmanbacteria bacterium RIFCSPHIGHO2_12_FULL_33_9</name>
    <dbReference type="NCBI Taxonomy" id="1802045"/>
    <lineage>
        <taxon>Bacteria</taxon>
        <taxon>Candidatus Roizmaniibacteriota</taxon>
    </lineage>
</organism>
<dbReference type="GO" id="GO:0016763">
    <property type="term" value="F:pentosyltransferase activity"/>
    <property type="evidence" value="ECO:0007669"/>
    <property type="project" value="TreeGrafter"/>
</dbReference>
<keyword evidence="2" id="KW-1003">Cell membrane</keyword>
<dbReference type="PANTHER" id="PTHR33908">
    <property type="entry name" value="MANNOSYLTRANSFERASE YKCB-RELATED"/>
    <property type="match status" value="1"/>
</dbReference>
<feature type="transmembrane region" description="Helical" evidence="8">
    <location>
        <begin position="5"/>
        <end position="22"/>
    </location>
</feature>
<comment type="caution">
    <text evidence="10">The sequence shown here is derived from an EMBL/GenBank/DDBJ whole genome shotgun (WGS) entry which is preliminary data.</text>
</comment>
<proteinExistence type="predicted"/>
<evidence type="ECO:0000256" key="8">
    <source>
        <dbReference type="SAM" id="Phobius"/>
    </source>
</evidence>
<dbReference type="Proteomes" id="UP000177199">
    <property type="component" value="Unassembled WGS sequence"/>
</dbReference>
<dbReference type="InterPro" id="IPR038731">
    <property type="entry name" value="RgtA/B/C-like"/>
</dbReference>
<protein>
    <recommendedName>
        <fullName evidence="9">Glycosyltransferase RgtA/B/C/D-like domain-containing protein</fullName>
    </recommendedName>
</protein>
<dbReference type="GO" id="GO:0005886">
    <property type="term" value="C:plasma membrane"/>
    <property type="evidence" value="ECO:0007669"/>
    <property type="project" value="UniProtKB-SubCell"/>
</dbReference>
<comment type="subcellular location">
    <subcellularLocation>
        <location evidence="1">Cell membrane</location>
        <topology evidence="1">Multi-pass membrane protein</topology>
    </subcellularLocation>
</comment>
<feature type="transmembrane region" description="Helical" evidence="8">
    <location>
        <begin position="86"/>
        <end position="106"/>
    </location>
</feature>
<feature type="transmembrane region" description="Helical" evidence="8">
    <location>
        <begin position="213"/>
        <end position="231"/>
    </location>
</feature>
<evidence type="ECO:0000256" key="2">
    <source>
        <dbReference type="ARBA" id="ARBA00022475"/>
    </source>
</evidence>
<dbReference type="EMBL" id="MFZV01000044">
    <property type="protein sequence ID" value="OGK30448.1"/>
    <property type="molecule type" value="Genomic_DNA"/>
</dbReference>
<keyword evidence="3" id="KW-0328">Glycosyltransferase</keyword>